<dbReference type="SMART" id="SM00563">
    <property type="entry name" value="PlsC"/>
    <property type="match status" value="1"/>
</dbReference>
<keyword evidence="6" id="KW-1133">Transmembrane helix</keyword>
<evidence type="ECO:0000313" key="9">
    <source>
        <dbReference type="Proteomes" id="UP000562352"/>
    </source>
</evidence>
<comment type="pathway">
    <text evidence="1">Lipid metabolism.</text>
</comment>
<evidence type="ECO:0000256" key="6">
    <source>
        <dbReference type="SAM" id="Phobius"/>
    </source>
</evidence>
<keyword evidence="6" id="KW-0812">Transmembrane</keyword>
<sequence>MSPPPAALARTPAADPLPAVLSGSDRANPWLPAAPCSPAACIAPPSETAARPRRALRLLASAVLVLAGAVLAPAARGLGTARRIRLTSAWSRLLLRALGVRVEVRRGFAFLAGSAAGAATAPGVRAVPGPRAAPGRGSAAAGAASGVRAAVPGTAPLLVANHVSWLDPLVMAAALPCRLLAKREVRTWPVVGGLAAGSGALFIDRDRLTALPGAVGDVAEALAEGHPVAAFPEGTTWCGRGMGPFRPAVFQAALDAGAPVLPVAIRYLDAYRAPETGPVFVGDDTILASIRRVAAVRRMTVEVTVLPRVTARDRRTLAWRAESSVASAAAVPAGHGAPAVPAPILRDPDGAGRAAAALR</sequence>
<organism evidence="8 9">
    <name type="scientific">Planomonospora venezuelensis</name>
    <dbReference type="NCBI Taxonomy" id="1999"/>
    <lineage>
        <taxon>Bacteria</taxon>
        <taxon>Bacillati</taxon>
        <taxon>Actinomycetota</taxon>
        <taxon>Actinomycetes</taxon>
        <taxon>Streptosporangiales</taxon>
        <taxon>Streptosporangiaceae</taxon>
        <taxon>Planomonospora</taxon>
    </lineage>
</organism>
<dbReference type="GO" id="GO:0006654">
    <property type="term" value="P:phosphatidic acid biosynthetic process"/>
    <property type="evidence" value="ECO:0007669"/>
    <property type="project" value="TreeGrafter"/>
</dbReference>
<keyword evidence="5 8" id="KW-0012">Acyltransferase</keyword>
<evidence type="ECO:0000256" key="5">
    <source>
        <dbReference type="ARBA" id="ARBA00023315"/>
    </source>
</evidence>
<name>A0A841CXT9_PLAVE</name>
<proteinExistence type="predicted"/>
<dbReference type="InterPro" id="IPR002123">
    <property type="entry name" value="Plipid/glycerol_acylTrfase"/>
</dbReference>
<evidence type="ECO:0000256" key="2">
    <source>
        <dbReference type="ARBA" id="ARBA00022516"/>
    </source>
</evidence>
<dbReference type="AlphaFoldDB" id="A0A841CXT9"/>
<dbReference type="Pfam" id="PF01553">
    <property type="entry name" value="Acyltransferase"/>
    <property type="match status" value="1"/>
</dbReference>
<dbReference type="RefSeq" id="WP_184937728.1">
    <property type="nucleotide sequence ID" value="NZ_BAAAWZ010000001.1"/>
</dbReference>
<dbReference type="PANTHER" id="PTHR10434:SF64">
    <property type="entry name" value="1-ACYL-SN-GLYCEROL-3-PHOSPHATE ACYLTRANSFERASE-RELATED"/>
    <property type="match status" value="1"/>
</dbReference>
<keyword evidence="3 8" id="KW-0808">Transferase</keyword>
<keyword evidence="4" id="KW-0443">Lipid metabolism</keyword>
<accession>A0A841CXT9</accession>
<feature type="domain" description="Phospholipid/glycerol acyltransferase" evidence="7">
    <location>
        <begin position="156"/>
        <end position="268"/>
    </location>
</feature>
<protein>
    <submittedName>
        <fullName evidence="8">1-acyl-sn-glycerol-3-phosphate acyltransferase</fullName>
    </submittedName>
</protein>
<evidence type="ECO:0000256" key="1">
    <source>
        <dbReference type="ARBA" id="ARBA00005189"/>
    </source>
</evidence>
<dbReference type="GO" id="GO:0003841">
    <property type="term" value="F:1-acylglycerol-3-phosphate O-acyltransferase activity"/>
    <property type="evidence" value="ECO:0007669"/>
    <property type="project" value="TreeGrafter"/>
</dbReference>
<gene>
    <name evidence="8" type="ORF">FHS22_000372</name>
</gene>
<dbReference type="EMBL" id="JACHJJ010000001">
    <property type="protein sequence ID" value="MBB5961134.1"/>
    <property type="molecule type" value="Genomic_DNA"/>
</dbReference>
<evidence type="ECO:0000256" key="4">
    <source>
        <dbReference type="ARBA" id="ARBA00023098"/>
    </source>
</evidence>
<dbReference type="PANTHER" id="PTHR10434">
    <property type="entry name" value="1-ACYL-SN-GLYCEROL-3-PHOSPHATE ACYLTRANSFERASE"/>
    <property type="match status" value="1"/>
</dbReference>
<keyword evidence="2" id="KW-0444">Lipid biosynthesis</keyword>
<dbReference type="Proteomes" id="UP000562352">
    <property type="component" value="Unassembled WGS sequence"/>
</dbReference>
<comment type="caution">
    <text evidence="8">The sequence shown here is derived from an EMBL/GenBank/DDBJ whole genome shotgun (WGS) entry which is preliminary data.</text>
</comment>
<keyword evidence="6" id="KW-0472">Membrane</keyword>
<keyword evidence="9" id="KW-1185">Reference proteome</keyword>
<evidence type="ECO:0000313" key="8">
    <source>
        <dbReference type="EMBL" id="MBB5961134.1"/>
    </source>
</evidence>
<evidence type="ECO:0000256" key="3">
    <source>
        <dbReference type="ARBA" id="ARBA00022679"/>
    </source>
</evidence>
<dbReference type="SUPFAM" id="SSF69593">
    <property type="entry name" value="Glycerol-3-phosphate (1)-acyltransferase"/>
    <property type="match status" value="1"/>
</dbReference>
<evidence type="ECO:0000259" key="7">
    <source>
        <dbReference type="SMART" id="SM00563"/>
    </source>
</evidence>
<reference evidence="8 9" key="1">
    <citation type="submission" date="2020-08" db="EMBL/GenBank/DDBJ databases">
        <title>Genomic Encyclopedia of Type Strains, Phase III (KMG-III): the genomes of soil and plant-associated and newly described type strains.</title>
        <authorList>
            <person name="Whitman W."/>
        </authorList>
    </citation>
    <scope>NUCLEOTIDE SEQUENCE [LARGE SCALE GENOMIC DNA]</scope>
    <source>
        <strain evidence="8 9">CECT 3303</strain>
    </source>
</reference>
<dbReference type="CDD" id="cd07989">
    <property type="entry name" value="LPLAT_AGPAT-like"/>
    <property type="match status" value="1"/>
</dbReference>
<feature type="transmembrane region" description="Helical" evidence="6">
    <location>
        <begin position="55"/>
        <end position="75"/>
    </location>
</feature>